<dbReference type="EMBL" id="CAKLBY020000109">
    <property type="protein sequence ID" value="CAK7927364.1"/>
    <property type="molecule type" value="Genomic_DNA"/>
</dbReference>
<comment type="caution">
    <text evidence="1">The sequence shown here is derived from an EMBL/GenBank/DDBJ whole genome shotgun (WGS) entry which is preliminary data.</text>
</comment>
<dbReference type="AlphaFoldDB" id="A0AAV1TY80"/>
<protein>
    <recommendedName>
        <fullName evidence="3">Transposase</fullName>
    </recommendedName>
</protein>
<organism evidence="1 2">
    <name type="scientific">Peronospora matthiolae</name>
    <dbReference type="NCBI Taxonomy" id="2874970"/>
    <lineage>
        <taxon>Eukaryota</taxon>
        <taxon>Sar</taxon>
        <taxon>Stramenopiles</taxon>
        <taxon>Oomycota</taxon>
        <taxon>Peronosporomycetes</taxon>
        <taxon>Peronosporales</taxon>
        <taxon>Peronosporaceae</taxon>
        <taxon>Peronospora</taxon>
    </lineage>
</organism>
<dbReference type="Proteomes" id="UP001162060">
    <property type="component" value="Unassembled WGS sequence"/>
</dbReference>
<evidence type="ECO:0000313" key="1">
    <source>
        <dbReference type="EMBL" id="CAK7927364.1"/>
    </source>
</evidence>
<name>A0AAV1TY80_9STRA</name>
<evidence type="ECO:0000313" key="2">
    <source>
        <dbReference type="Proteomes" id="UP001162060"/>
    </source>
</evidence>
<proteinExistence type="predicted"/>
<evidence type="ECO:0008006" key="3">
    <source>
        <dbReference type="Google" id="ProtNLM"/>
    </source>
</evidence>
<sequence>MEMYLRWQVGIIALEGTSVRRQELLVQKMTSRLCRVGAEFCDDAFHVLF</sequence>
<accession>A0AAV1TY80</accession>
<reference evidence="1" key="1">
    <citation type="submission" date="2024-01" db="EMBL/GenBank/DDBJ databases">
        <authorList>
            <person name="Webb A."/>
        </authorList>
    </citation>
    <scope>NUCLEOTIDE SEQUENCE</scope>
    <source>
        <strain evidence="1">Pm1</strain>
    </source>
</reference>
<gene>
    <name evidence="1" type="ORF">PM001_LOCUS12514</name>
</gene>